<dbReference type="Proteomes" id="UP001500443">
    <property type="component" value="Unassembled WGS sequence"/>
</dbReference>
<accession>A0ABP5K711</accession>
<protein>
    <submittedName>
        <fullName evidence="2">Uncharacterized protein</fullName>
    </submittedName>
</protein>
<gene>
    <name evidence="2" type="ORF">GCM10009802_31200</name>
</gene>
<proteinExistence type="predicted"/>
<evidence type="ECO:0000256" key="1">
    <source>
        <dbReference type="SAM" id="MobiDB-lite"/>
    </source>
</evidence>
<keyword evidence="3" id="KW-1185">Reference proteome</keyword>
<evidence type="ECO:0000313" key="2">
    <source>
        <dbReference type="EMBL" id="GAA2125641.1"/>
    </source>
</evidence>
<comment type="caution">
    <text evidence="2">The sequence shown here is derived from an EMBL/GenBank/DDBJ whole genome shotgun (WGS) entry which is preliminary data.</text>
</comment>
<feature type="compositionally biased region" description="Low complexity" evidence="1">
    <location>
        <begin position="129"/>
        <end position="145"/>
    </location>
</feature>
<sequence>MIDAGRSLRATGGLLAKLRGGYWAPSSLSEGLSNSLRGISQGLRGSNVVSEGTRVIGEGQRLISRGNFLDKGGLFSGLGLAGGSNLNPQRWLDGDLNMSDVPVLGPISDFRGLQQEPDASSPAPRGFDASAALSSAGGSFTGGLTRSQMGPAA</sequence>
<evidence type="ECO:0000313" key="3">
    <source>
        <dbReference type="Proteomes" id="UP001500443"/>
    </source>
</evidence>
<organism evidence="2 3">
    <name type="scientific">Streptomyces synnematoformans</name>
    <dbReference type="NCBI Taxonomy" id="415721"/>
    <lineage>
        <taxon>Bacteria</taxon>
        <taxon>Bacillati</taxon>
        <taxon>Actinomycetota</taxon>
        <taxon>Actinomycetes</taxon>
        <taxon>Kitasatosporales</taxon>
        <taxon>Streptomycetaceae</taxon>
        <taxon>Streptomyces</taxon>
    </lineage>
</organism>
<dbReference type="EMBL" id="BAAAPF010000090">
    <property type="protein sequence ID" value="GAA2125641.1"/>
    <property type="molecule type" value="Genomic_DNA"/>
</dbReference>
<feature type="region of interest" description="Disordered" evidence="1">
    <location>
        <begin position="111"/>
        <end position="153"/>
    </location>
</feature>
<reference evidence="3" key="1">
    <citation type="journal article" date="2019" name="Int. J. Syst. Evol. Microbiol.">
        <title>The Global Catalogue of Microorganisms (GCM) 10K type strain sequencing project: providing services to taxonomists for standard genome sequencing and annotation.</title>
        <authorList>
            <consortium name="The Broad Institute Genomics Platform"/>
            <consortium name="The Broad Institute Genome Sequencing Center for Infectious Disease"/>
            <person name="Wu L."/>
            <person name="Ma J."/>
        </authorList>
    </citation>
    <scope>NUCLEOTIDE SEQUENCE [LARGE SCALE GENOMIC DNA]</scope>
    <source>
        <strain evidence="3">JCM 15481</strain>
    </source>
</reference>
<dbReference type="RefSeq" id="WP_344290610.1">
    <property type="nucleotide sequence ID" value="NZ_BAAAPF010000090.1"/>
</dbReference>
<name>A0ABP5K711_9ACTN</name>